<feature type="binding site" evidence="6">
    <location>
        <position position="216"/>
    </location>
    <ligand>
        <name>NAD(+)</name>
        <dbReference type="ChEBI" id="CHEBI:57540"/>
    </ligand>
</feature>
<evidence type="ECO:0000256" key="3">
    <source>
        <dbReference type="ARBA" id="ARBA00022857"/>
    </source>
</evidence>
<dbReference type="InterPro" id="IPR036291">
    <property type="entry name" value="NAD(P)-bd_dom_sf"/>
</dbReference>
<dbReference type="PANTHER" id="PTHR31873:SF6">
    <property type="entry name" value="ASPARTATE DEHYDROGENASE DOMAIN-CONTAINING PROTEIN"/>
    <property type="match status" value="1"/>
</dbReference>
<comment type="pathway">
    <text evidence="6">Cofactor biosynthesis; NAD(+) biosynthesis; iminoaspartate from L-aspartate (dehydrogenase route): step 1/1.</text>
</comment>
<dbReference type="InterPro" id="IPR005106">
    <property type="entry name" value="Asp/hSer_DH_NAD-bd"/>
</dbReference>
<dbReference type="AlphaFoldDB" id="A0AAJ6CRT0"/>
<comment type="catalytic activity">
    <reaction evidence="6">
        <text>L-aspartate + NADP(+) + H2O = oxaloacetate + NH4(+) + NADPH + H(+)</text>
        <dbReference type="Rhea" id="RHEA:11784"/>
        <dbReference type="ChEBI" id="CHEBI:15377"/>
        <dbReference type="ChEBI" id="CHEBI:15378"/>
        <dbReference type="ChEBI" id="CHEBI:16452"/>
        <dbReference type="ChEBI" id="CHEBI:28938"/>
        <dbReference type="ChEBI" id="CHEBI:29991"/>
        <dbReference type="ChEBI" id="CHEBI:57783"/>
        <dbReference type="ChEBI" id="CHEBI:58349"/>
        <dbReference type="EC" id="1.4.1.21"/>
    </reaction>
</comment>
<feature type="active site" evidence="6">
    <location>
        <position position="246"/>
    </location>
</feature>
<dbReference type="Pfam" id="PF01958">
    <property type="entry name" value="Asp_DH_C"/>
    <property type="match status" value="1"/>
</dbReference>
<keyword evidence="5 6" id="KW-0520">NAD</keyword>
<dbReference type="Gene3D" id="3.30.360.10">
    <property type="entry name" value="Dihydrodipicolinate Reductase, domain 2"/>
    <property type="match status" value="1"/>
</dbReference>
<dbReference type="GO" id="GO:0009435">
    <property type="term" value="P:NAD+ biosynthetic process"/>
    <property type="evidence" value="ECO:0007669"/>
    <property type="project" value="UniProtKB-UniRule"/>
</dbReference>
<evidence type="ECO:0000256" key="5">
    <source>
        <dbReference type="ARBA" id="ARBA00023027"/>
    </source>
</evidence>
<dbReference type="HAMAP" id="MF_01265">
    <property type="entry name" value="NadX"/>
    <property type="match status" value="1"/>
</dbReference>
<dbReference type="EC" id="1.4.1.21" evidence="6"/>
<feature type="domain" description="Aspartate dehydrogenase" evidence="7">
    <location>
        <begin position="194"/>
        <end position="281"/>
    </location>
</feature>
<accession>A0AAJ6CRT0</accession>
<dbReference type="GO" id="GO:0016639">
    <property type="term" value="F:oxidoreductase activity, acting on the CH-NH2 group of donors, NAD or NADP as acceptor"/>
    <property type="evidence" value="ECO:0007669"/>
    <property type="project" value="UniProtKB-UniRule"/>
</dbReference>
<dbReference type="InterPro" id="IPR020626">
    <property type="entry name" value="Asp_DH_prok"/>
</dbReference>
<evidence type="ECO:0000256" key="2">
    <source>
        <dbReference type="ARBA" id="ARBA00022642"/>
    </source>
</evidence>
<evidence type="ECO:0000256" key="1">
    <source>
        <dbReference type="ARBA" id="ARBA00008331"/>
    </source>
</evidence>
<comment type="catalytic activity">
    <reaction evidence="6">
        <text>L-aspartate + NAD(+) + H2O = oxaloacetate + NH4(+) + NADH + H(+)</text>
        <dbReference type="Rhea" id="RHEA:11788"/>
        <dbReference type="ChEBI" id="CHEBI:15377"/>
        <dbReference type="ChEBI" id="CHEBI:15378"/>
        <dbReference type="ChEBI" id="CHEBI:16452"/>
        <dbReference type="ChEBI" id="CHEBI:28938"/>
        <dbReference type="ChEBI" id="CHEBI:29991"/>
        <dbReference type="ChEBI" id="CHEBI:57540"/>
        <dbReference type="ChEBI" id="CHEBI:57945"/>
        <dbReference type="EC" id="1.4.1.21"/>
    </reaction>
</comment>
<organism evidence="9 10">
    <name type="scientific">Candidatus Lucifugimonas marina</name>
    <dbReference type="NCBI Taxonomy" id="3038979"/>
    <lineage>
        <taxon>Bacteria</taxon>
        <taxon>Bacillati</taxon>
        <taxon>Chloroflexota</taxon>
        <taxon>Dehalococcoidia</taxon>
        <taxon>SAR202 cluster</taxon>
        <taxon>Candidatus Lucifugimonadales</taxon>
        <taxon>Candidatus Lucifugimonadaceae</taxon>
        <taxon>Candidatus Lucifugimonas</taxon>
    </lineage>
</organism>
<evidence type="ECO:0000256" key="4">
    <source>
        <dbReference type="ARBA" id="ARBA00023002"/>
    </source>
</evidence>
<keyword evidence="2 6" id="KW-0662">Pyridine nucleotide biosynthesis</keyword>
<reference evidence="10" key="2">
    <citation type="submission" date="2023-06" db="EMBL/GenBank/DDBJ databases">
        <title>Pangenomics reveal diversification of enzyme families and niche specialization in globally abundant SAR202 bacteria.</title>
        <authorList>
            <person name="Saw J.H.W."/>
        </authorList>
    </citation>
    <scope>NUCLEOTIDE SEQUENCE [LARGE SCALE GENOMIC DNA]</scope>
    <source>
        <strain evidence="10">JH1073</strain>
    </source>
</reference>
<evidence type="ECO:0000313" key="10">
    <source>
        <dbReference type="Proteomes" id="UP001219901"/>
    </source>
</evidence>
<dbReference type="Proteomes" id="UP001219901">
    <property type="component" value="Chromosome"/>
</dbReference>
<dbReference type="EMBL" id="CP046147">
    <property type="protein sequence ID" value="WFG39546.1"/>
    <property type="molecule type" value="Genomic_DNA"/>
</dbReference>
<dbReference type="NCBIfam" id="NF009829">
    <property type="entry name" value="PRK13303.1-4"/>
    <property type="match status" value="1"/>
</dbReference>
<dbReference type="PANTHER" id="PTHR31873">
    <property type="entry name" value="L-ASPARTATE DEHYDROGENASE-RELATED"/>
    <property type="match status" value="1"/>
</dbReference>
<dbReference type="PIRSF" id="PIRSF005227">
    <property type="entry name" value="Asp_dh_NAD_syn"/>
    <property type="match status" value="1"/>
</dbReference>
<feature type="domain" description="Aspartate/homoserine dehydrogenase NAD-binding" evidence="8">
    <location>
        <begin position="28"/>
        <end position="148"/>
    </location>
</feature>
<name>A0AAJ6CRT0_9CHLR</name>
<keyword evidence="10" id="KW-1185">Reference proteome</keyword>
<proteinExistence type="inferred from homology"/>
<dbReference type="Gene3D" id="3.40.50.720">
    <property type="entry name" value="NAD(P)-binding Rossmann-like Domain"/>
    <property type="match status" value="1"/>
</dbReference>
<dbReference type="GO" id="GO:0050661">
    <property type="term" value="F:NADP binding"/>
    <property type="evidence" value="ECO:0007669"/>
    <property type="project" value="UniProtKB-UniRule"/>
</dbReference>
<sequence length="296" mass="30755">MNSDFFNDLRESGVQEVVPEQVNVGLIGCGSMGSELARAVQRGEAGSAKIIGLFDEYQPGRTALANELGSNGNSKPVEAETVSDLVNQPNLDLVIECASQAAVVAHAETVLSAGKSMLVMSSGAMISPDFMRTVSAMAEKSGASIYIPSGAVGGIDALRASKALLKEVTIVSTKKPISLTGAPGFADWEDKEITQATVIYEGSATEAVGLFPANVNVAATVSMAGIGPDATKVRVVADPNSPGNVHEINAVSKAGKFSFRFENMPHETNPKTSFLAVLAAIETLRSICEPGLRIGT</sequence>
<comment type="miscellaneous">
    <text evidence="6">The iminoaspartate product is unstable in aqueous solution and can decompose to oxaloacetate and ammonia.</text>
</comment>
<dbReference type="NCBIfam" id="TIGR03855">
    <property type="entry name" value="NAD_NadX"/>
    <property type="match status" value="1"/>
</dbReference>
<dbReference type="GO" id="GO:0051287">
    <property type="term" value="F:NAD binding"/>
    <property type="evidence" value="ECO:0007669"/>
    <property type="project" value="UniProtKB-UniRule"/>
</dbReference>
<keyword evidence="3 6" id="KW-0521">NADP</keyword>
<dbReference type="SUPFAM" id="SSF51735">
    <property type="entry name" value="NAD(P)-binding Rossmann-fold domains"/>
    <property type="match status" value="1"/>
</dbReference>
<comment type="function">
    <text evidence="6">Specifically catalyzes the NAD or NADP-dependent dehydrogenation of L-aspartate to iminoaspartate.</text>
</comment>
<feature type="binding site" evidence="6">
    <location>
        <position position="151"/>
    </location>
    <ligand>
        <name>NAD(+)</name>
        <dbReference type="ChEBI" id="CHEBI:57540"/>
    </ligand>
</feature>
<reference evidence="9 10" key="1">
    <citation type="submission" date="2019-11" db="EMBL/GenBank/DDBJ databases">
        <authorList>
            <person name="Cho J.-C."/>
        </authorList>
    </citation>
    <scope>NUCLEOTIDE SEQUENCE [LARGE SCALE GENOMIC DNA]</scope>
    <source>
        <strain evidence="9 10">JH1073</strain>
    </source>
</reference>
<dbReference type="RefSeq" id="WP_342853247.1">
    <property type="nucleotide sequence ID" value="NZ_CP046147.1"/>
</dbReference>
<keyword evidence="4 6" id="KW-0560">Oxidoreductase</keyword>
<evidence type="ECO:0000313" key="9">
    <source>
        <dbReference type="EMBL" id="WFG39546.1"/>
    </source>
</evidence>
<gene>
    <name evidence="6 9" type="primary">nadX</name>
    <name evidence="9" type="ORF">GKO48_07910</name>
</gene>
<evidence type="ECO:0000259" key="8">
    <source>
        <dbReference type="Pfam" id="PF03447"/>
    </source>
</evidence>
<dbReference type="InterPro" id="IPR002811">
    <property type="entry name" value="Asp_DH"/>
</dbReference>
<dbReference type="GO" id="GO:0033735">
    <property type="term" value="F:aspartate dehydrogenase [NAD(P)+] activity"/>
    <property type="evidence" value="ECO:0007669"/>
    <property type="project" value="UniProtKB-EC"/>
</dbReference>
<dbReference type="NCBIfam" id="NF009828">
    <property type="entry name" value="PRK13303.1-3"/>
    <property type="match status" value="1"/>
</dbReference>
<dbReference type="InterPro" id="IPR022487">
    <property type="entry name" value="Asp_DH_arc"/>
</dbReference>
<dbReference type="Pfam" id="PF03447">
    <property type="entry name" value="NAD_binding_3"/>
    <property type="match status" value="1"/>
</dbReference>
<dbReference type="InterPro" id="IPR011182">
    <property type="entry name" value="L-Asp_DH"/>
</dbReference>
<evidence type="ECO:0000259" key="7">
    <source>
        <dbReference type="Pfam" id="PF01958"/>
    </source>
</evidence>
<evidence type="ECO:0000256" key="6">
    <source>
        <dbReference type="HAMAP-Rule" id="MF_01265"/>
    </source>
</evidence>
<dbReference type="SUPFAM" id="SSF55347">
    <property type="entry name" value="Glyceraldehyde-3-phosphate dehydrogenase-like, C-terminal domain"/>
    <property type="match status" value="1"/>
</dbReference>
<protein>
    <recommendedName>
        <fullName evidence="6">L-aspartate dehydrogenase</fullName>
        <ecNumber evidence="6">1.4.1.21</ecNumber>
    </recommendedName>
</protein>
<comment type="similarity">
    <text evidence="1 6">Belongs to the L-aspartate dehydrogenase family.</text>
</comment>